<dbReference type="Pfam" id="PF00226">
    <property type="entry name" value="DnaJ"/>
    <property type="match status" value="1"/>
</dbReference>
<dbReference type="EMBL" id="MFNE01000003">
    <property type="protein sequence ID" value="OGG97194.1"/>
    <property type="molecule type" value="Genomic_DNA"/>
</dbReference>
<dbReference type="PRINTS" id="PR00625">
    <property type="entry name" value="JDOMAIN"/>
</dbReference>
<feature type="domain" description="J" evidence="3">
    <location>
        <begin position="608"/>
        <end position="679"/>
    </location>
</feature>
<dbReference type="Gene3D" id="1.25.40.10">
    <property type="entry name" value="Tetratricopeptide repeat domain"/>
    <property type="match status" value="1"/>
</dbReference>
<evidence type="ECO:0000313" key="5">
    <source>
        <dbReference type="Proteomes" id="UP000178449"/>
    </source>
</evidence>
<keyword evidence="2" id="KW-1133">Transmembrane helix</keyword>
<organism evidence="4 5">
    <name type="scientific">Candidatus Lambdaproteobacteria bacterium RIFOXYD2_FULL_50_16</name>
    <dbReference type="NCBI Taxonomy" id="1817772"/>
    <lineage>
        <taxon>Bacteria</taxon>
        <taxon>Pseudomonadati</taxon>
        <taxon>Pseudomonadota</taxon>
        <taxon>Candidatus Lambdaproteobacteria</taxon>
    </lineage>
</organism>
<dbReference type="SUPFAM" id="SSF50969">
    <property type="entry name" value="YVTN repeat-like/Quinoprotein amine dehydrogenase"/>
    <property type="match status" value="1"/>
</dbReference>
<feature type="transmembrane region" description="Helical" evidence="2">
    <location>
        <begin position="429"/>
        <end position="450"/>
    </location>
</feature>
<evidence type="ECO:0000259" key="3">
    <source>
        <dbReference type="PROSITE" id="PS50076"/>
    </source>
</evidence>
<comment type="caution">
    <text evidence="4">The sequence shown here is derived from an EMBL/GenBank/DDBJ whole genome shotgun (WGS) entry which is preliminary data.</text>
</comment>
<dbReference type="Gene3D" id="1.10.287.110">
    <property type="entry name" value="DnaJ domain"/>
    <property type="match status" value="1"/>
</dbReference>
<dbReference type="CDD" id="cd06257">
    <property type="entry name" value="DnaJ"/>
    <property type="match status" value="1"/>
</dbReference>
<dbReference type="InterPro" id="IPR011044">
    <property type="entry name" value="Quino_amine_DH_bsu"/>
</dbReference>
<evidence type="ECO:0000256" key="2">
    <source>
        <dbReference type="SAM" id="Phobius"/>
    </source>
</evidence>
<feature type="region of interest" description="Disordered" evidence="1">
    <location>
        <begin position="538"/>
        <end position="605"/>
    </location>
</feature>
<dbReference type="SUPFAM" id="SSF46565">
    <property type="entry name" value="Chaperone J-domain"/>
    <property type="match status" value="1"/>
</dbReference>
<gene>
    <name evidence="4" type="ORF">A2527_10280</name>
</gene>
<dbReference type="InterPro" id="IPR036869">
    <property type="entry name" value="J_dom_sf"/>
</dbReference>
<dbReference type="Proteomes" id="UP000178449">
    <property type="component" value="Unassembled WGS sequence"/>
</dbReference>
<sequence>MGRIWALLLCFLLVPPALWAEGDLFLFGPGGNYLVKVSPVGNSALVTLADPKDLKALGRWEIPGFAAQTLEFSANRSGRLLLASDDRILVYDLTVRPPKEISNFQVPPGEKITKVSFAPDRDEVYWTSEKRLHKNNADGTKTETLAEVNEGIVGMAPLKDRRVALAKKNSAELILVGEGQDKAPEVWATQGGDLVGLASPEGQKLFSLDQNNRLINWDLFTKKPAAGYDLEPESSPQKATGLGLDDRKKQLYVAGEKDGTESIKSYRITDLLNKTIAPKPERLVRTGQGGIYQARRALEPSRIDELMERIEALPSQPPSGTSTNQNGPFQLAQIEAKNGDLDKALSFINQVPVNSQDYAASRELQREIYQKIEQNNELESGKEQFGLGNYQSAKIILEGVLAKQPEQREARKYLAMTDKRLFDEQAGNWFLGILGTLILGTLSWFLWGLYQKKGAQFINQLIADPEDKRRLLLKIVAARELLNKRREQDKMSWYHGRLGEIERQLDWAEAQVNQAGVALSELITLVGQLHTEMVGMVKKASPKTSSSKPAPETAQRVGLDKDSGPSPSGPGGAQTFKKEVPKSEPRKKASKSAQPETPSPGGVFDESDYYMILGVGPDSTDAEVKKAYRDKLKEYHPDRHDASGYSWVKDEAIKMTLLVQDAYKALKTEAGRKKYARSRKA</sequence>
<reference evidence="4 5" key="1">
    <citation type="journal article" date="2016" name="Nat. Commun.">
        <title>Thousands of microbial genomes shed light on interconnected biogeochemical processes in an aquifer system.</title>
        <authorList>
            <person name="Anantharaman K."/>
            <person name="Brown C.T."/>
            <person name="Hug L.A."/>
            <person name="Sharon I."/>
            <person name="Castelle C.J."/>
            <person name="Probst A.J."/>
            <person name="Thomas B.C."/>
            <person name="Singh A."/>
            <person name="Wilkins M.J."/>
            <person name="Karaoz U."/>
            <person name="Brodie E.L."/>
            <person name="Williams K.H."/>
            <person name="Hubbard S.S."/>
            <person name="Banfield J.F."/>
        </authorList>
    </citation>
    <scope>NUCLEOTIDE SEQUENCE [LARGE SCALE GENOMIC DNA]</scope>
</reference>
<dbReference type="PANTHER" id="PTHR45295:SF1">
    <property type="entry name" value="CHAPERONE PROTEIN DNAJ C76, CHLOROPLASTIC"/>
    <property type="match status" value="1"/>
</dbReference>
<dbReference type="InterPro" id="IPR001623">
    <property type="entry name" value="DnaJ_domain"/>
</dbReference>
<keyword evidence="2" id="KW-0812">Transmembrane</keyword>
<evidence type="ECO:0000256" key="1">
    <source>
        <dbReference type="SAM" id="MobiDB-lite"/>
    </source>
</evidence>
<name>A0A1F6GGF6_9PROT</name>
<feature type="compositionally biased region" description="Low complexity" evidence="1">
    <location>
        <begin position="538"/>
        <end position="551"/>
    </location>
</feature>
<dbReference type="PANTHER" id="PTHR45295">
    <property type="entry name" value="CHAPERONE PROTEIN DNAJ C76, CHLOROPLASTIC"/>
    <property type="match status" value="1"/>
</dbReference>
<feature type="compositionally biased region" description="Basic and acidic residues" evidence="1">
    <location>
        <begin position="576"/>
        <end position="587"/>
    </location>
</feature>
<evidence type="ECO:0000313" key="4">
    <source>
        <dbReference type="EMBL" id="OGG97194.1"/>
    </source>
</evidence>
<proteinExistence type="predicted"/>
<protein>
    <recommendedName>
        <fullName evidence="3">J domain-containing protein</fullName>
    </recommendedName>
</protein>
<accession>A0A1F6GGF6</accession>
<dbReference type="InterPro" id="IPR011990">
    <property type="entry name" value="TPR-like_helical_dom_sf"/>
</dbReference>
<dbReference type="SMART" id="SM00271">
    <property type="entry name" value="DnaJ"/>
    <property type="match status" value="1"/>
</dbReference>
<dbReference type="PROSITE" id="PS50076">
    <property type="entry name" value="DNAJ_2"/>
    <property type="match status" value="1"/>
</dbReference>
<dbReference type="AlphaFoldDB" id="A0A1F6GGF6"/>
<keyword evidence="2" id="KW-0472">Membrane</keyword>
<dbReference type="STRING" id="1817772.A2527_10280"/>